<dbReference type="PRINTS" id="PR00722">
    <property type="entry name" value="CHYMOTRYPSIN"/>
</dbReference>
<dbReference type="InterPro" id="IPR018378">
    <property type="entry name" value="C-type_lectin_CS"/>
</dbReference>
<dbReference type="Gene3D" id="3.10.100.10">
    <property type="entry name" value="Mannose-Binding Protein A, subunit A"/>
    <property type="match status" value="2"/>
</dbReference>
<dbReference type="HOGENOM" id="CLU_036017_0_0_1"/>
<dbReference type="InterPro" id="IPR009003">
    <property type="entry name" value="Peptidase_S1_PA"/>
</dbReference>
<dbReference type="eggNOG" id="KOG4297">
    <property type="taxonomic scope" value="Eukaryota"/>
</dbReference>
<dbReference type="PROSITE" id="PS00615">
    <property type="entry name" value="C_TYPE_LECTIN_1"/>
    <property type="match status" value="2"/>
</dbReference>
<reference evidence="6" key="2">
    <citation type="submission" date="2021-02" db="UniProtKB">
        <authorList>
            <consortium name="EnsemblMetazoa"/>
        </authorList>
    </citation>
    <scope>IDENTIFICATION</scope>
    <source>
        <strain evidence="6">JHB</strain>
    </source>
</reference>
<dbReference type="PANTHER" id="PTHR24260">
    <property type="match status" value="1"/>
</dbReference>
<reference evidence="5" key="1">
    <citation type="submission" date="2007-03" db="EMBL/GenBank/DDBJ databases">
        <title>Annotation of Culex pipiens quinquefasciatus.</title>
        <authorList>
            <consortium name="The Broad Institute Genome Sequencing Platform"/>
            <person name="Atkinson P.W."/>
            <person name="Hemingway J."/>
            <person name="Christensen B.M."/>
            <person name="Higgs S."/>
            <person name="Kodira C."/>
            <person name="Hannick L."/>
            <person name="Megy K."/>
            <person name="O'Leary S."/>
            <person name="Pearson M."/>
            <person name="Haas B.J."/>
            <person name="Mauceli E."/>
            <person name="Wortman J.R."/>
            <person name="Lee N.H."/>
            <person name="Guigo R."/>
            <person name="Stanke M."/>
            <person name="Alvarado L."/>
            <person name="Amedeo P."/>
            <person name="Antoine C.H."/>
            <person name="Arensburger P."/>
            <person name="Bidwell S.L."/>
            <person name="Crawford M."/>
            <person name="Camaro F."/>
            <person name="Devon K."/>
            <person name="Engels R."/>
            <person name="Hammond M."/>
            <person name="Howarth C."/>
            <person name="Koehrsen M."/>
            <person name="Lawson D."/>
            <person name="Montgomery P."/>
            <person name="Nene V."/>
            <person name="Nusbaum C."/>
            <person name="Puiu D."/>
            <person name="Romero-Severson J."/>
            <person name="Severson D.W."/>
            <person name="Shumway M."/>
            <person name="Sisk P."/>
            <person name="Stolte C."/>
            <person name="Zeng Q."/>
            <person name="Eisenstadt E."/>
            <person name="Fraser-Liggett C."/>
            <person name="Strausberg R."/>
            <person name="Galagan J."/>
            <person name="Birren B."/>
            <person name="Collins F.H."/>
        </authorList>
    </citation>
    <scope>NUCLEOTIDE SEQUENCE [LARGE SCALE GENOMIC DNA]</scope>
    <source>
        <strain evidence="5">JHB</strain>
    </source>
</reference>
<name>B0X8F6_CULQU</name>
<dbReference type="eggNOG" id="KOG3627">
    <property type="taxonomic scope" value="Eukaryota"/>
</dbReference>
<dbReference type="GO" id="GO:0004252">
    <property type="term" value="F:serine-type endopeptidase activity"/>
    <property type="evidence" value="ECO:0007669"/>
    <property type="project" value="InterPro"/>
</dbReference>
<dbReference type="STRING" id="7176.B0X8F6"/>
<dbReference type="InterPro" id="IPR016187">
    <property type="entry name" value="CTDL_fold"/>
</dbReference>
<dbReference type="EMBL" id="DS232487">
    <property type="protein sequence ID" value="EDS42492.1"/>
    <property type="molecule type" value="Genomic_DNA"/>
</dbReference>
<dbReference type="SUPFAM" id="SSF56436">
    <property type="entry name" value="C-type lectin-like"/>
    <property type="match status" value="2"/>
</dbReference>
<keyword evidence="1" id="KW-1015">Disulfide bond</keyword>
<dbReference type="Pfam" id="PF00059">
    <property type="entry name" value="Lectin_C"/>
    <property type="match status" value="2"/>
</dbReference>
<dbReference type="InterPro" id="IPR001314">
    <property type="entry name" value="Peptidase_S1A"/>
</dbReference>
<dbReference type="PANTHER" id="PTHR24260:SF136">
    <property type="entry name" value="GH08193P-RELATED"/>
    <property type="match status" value="1"/>
</dbReference>
<dbReference type="OMA" id="SWIWINS"/>
<keyword evidence="5" id="KW-0378">Hydrolase</keyword>
<dbReference type="InterPro" id="IPR001304">
    <property type="entry name" value="C-type_lectin-like"/>
</dbReference>
<dbReference type="InterPro" id="IPR016186">
    <property type="entry name" value="C-type_lectin-like/link_sf"/>
</dbReference>
<dbReference type="FunCoup" id="B0X8F6">
    <property type="interactions" value="41"/>
</dbReference>
<dbReference type="GO" id="GO:0006508">
    <property type="term" value="P:proteolysis"/>
    <property type="evidence" value="ECO:0007669"/>
    <property type="project" value="UniProtKB-KW"/>
</dbReference>
<dbReference type="Gene3D" id="2.40.10.10">
    <property type="entry name" value="Trypsin-like serine proteases"/>
    <property type="match status" value="2"/>
</dbReference>
<dbReference type="SMART" id="SM00034">
    <property type="entry name" value="CLECT"/>
    <property type="match status" value="2"/>
</dbReference>
<dbReference type="KEGG" id="cqu:CpipJ_CPIJ015405"/>
<evidence type="ECO:0000259" key="4">
    <source>
        <dbReference type="PROSITE" id="PS50240"/>
    </source>
</evidence>
<dbReference type="CDD" id="cd00190">
    <property type="entry name" value="Tryp_SPc"/>
    <property type="match status" value="1"/>
</dbReference>
<dbReference type="InterPro" id="IPR043504">
    <property type="entry name" value="Peptidase_S1_PA_chymotrypsin"/>
</dbReference>
<evidence type="ECO:0000313" key="6">
    <source>
        <dbReference type="EnsemblMetazoa" id="CPIJ015405-PA"/>
    </source>
</evidence>
<dbReference type="VEuPathDB" id="VectorBase:CQUJHB012887"/>
<dbReference type="OrthoDB" id="7760957at2759"/>
<dbReference type="PROSITE" id="PS50240">
    <property type="entry name" value="TRYPSIN_DOM"/>
    <property type="match status" value="1"/>
</dbReference>
<dbReference type="PROSITE" id="PS50041">
    <property type="entry name" value="C_TYPE_LECTIN_2"/>
    <property type="match status" value="2"/>
</dbReference>
<dbReference type="EnsemblMetazoa" id="CPIJ015405-RA">
    <property type="protein sequence ID" value="CPIJ015405-PA"/>
    <property type="gene ID" value="CPIJ015405"/>
</dbReference>
<evidence type="ECO:0000313" key="5">
    <source>
        <dbReference type="EMBL" id="EDS42492.1"/>
    </source>
</evidence>
<dbReference type="VEuPathDB" id="VectorBase:CQUJHB006001"/>
<organism>
    <name type="scientific">Culex quinquefasciatus</name>
    <name type="common">Southern house mosquito</name>
    <name type="synonym">Culex pungens</name>
    <dbReference type="NCBI Taxonomy" id="7176"/>
    <lineage>
        <taxon>Eukaryota</taxon>
        <taxon>Metazoa</taxon>
        <taxon>Ecdysozoa</taxon>
        <taxon>Arthropoda</taxon>
        <taxon>Hexapoda</taxon>
        <taxon>Insecta</taxon>
        <taxon>Pterygota</taxon>
        <taxon>Neoptera</taxon>
        <taxon>Endopterygota</taxon>
        <taxon>Diptera</taxon>
        <taxon>Nematocera</taxon>
        <taxon>Culicoidea</taxon>
        <taxon>Culicidae</taxon>
        <taxon>Culicinae</taxon>
        <taxon>Culicini</taxon>
        <taxon>Culex</taxon>
        <taxon>Culex</taxon>
    </lineage>
</organism>
<comment type="similarity">
    <text evidence="2">Belongs to the peptidase S1 family. CLIP subfamily.</text>
</comment>
<dbReference type="Proteomes" id="UP000002320">
    <property type="component" value="Unassembled WGS sequence"/>
</dbReference>
<evidence type="ECO:0000259" key="3">
    <source>
        <dbReference type="PROSITE" id="PS50041"/>
    </source>
</evidence>
<gene>
    <name evidence="6" type="primary">6049116</name>
    <name evidence="5" type="ORF">CpipJ_CPIJ015405</name>
</gene>
<dbReference type="SMART" id="SM00020">
    <property type="entry name" value="Tryp_SPc"/>
    <property type="match status" value="1"/>
</dbReference>
<dbReference type="CDD" id="cd00037">
    <property type="entry name" value="CLECT"/>
    <property type="match status" value="2"/>
</dbReference>
<dbReference type="VEuPathDB" id="VectorBase:CPIJ015405"/>
<dbReference type="InParanoid" id="B0X8F6"/>
<dbReference type="AlphaFoldDB" id="B0X8F6"/>
<accession>B0X8F6</accession>
<feature type="domain" description="Peptidase S1" evidence="4">
    <location>
        <begin position="185"/>
        <end position="411"/>
    </location>
</feature>
<proteinExistence type="inferred from homology"/>
<dbReference type="InterPro" id="IPR001254">
    <property type="entry name" value="Trypsin_dom"/>
</dbReference>
<evidence type="ECO:0000256" key="1">
    <source>
        <dbReference type="ARBA" id="ARBA00023157"/>
    </source>
</evidence>
<sequence length="556" mass="61400">MIPVGIDVEALSALAYGSPTPVNKTFYLRYRRATFWQAAQFCIDEDKRLASIDSEKQSDQLLLQLKYSSDGFYMAGTDLGREGSWIWINSNRRIVQPNWAVGQPDNVGNIENCLQINGAGSASWNDVDCNMINFYICEDNPKLPPLESKMLRRTALLTLVLCCSIFTASGDQQCGVRQDKTRSLITAGHNVQPGDYPWHAAIYQVLPLKHYICGGTLVGQSVVITSAHCVAVPGRRVARSIDELVVQLGKHLLNVRSDSEQEYGLSSIIDPVRYGKFVQPACLPTFSLANDRVVGTIVGWGYTEQSAVSNSLKAAGAPIVSQELCRSSNLGAFGGSLTEEMFCAGYRNGTNACNGDSGGGLFRNVRGSWFLLGIVSFTAAQEQDENRCSSTDYTAFVDVAKYKRWIRNNSDPSFGTPCSDLGQPAKVKKQYFVHNNKEVTFLEAWRLCQSYGHRLATVTSEEDNELLEKAIAKSSNPKGPWYIGGTDLGSEGNFLWISTNTPVGYLSGYLNYSPGQPDNAGGNENCLEIGRWGGVVWNDVPCDWRQRYICEYVSRW</sequence>
<keyword evidence="7" id="KW-1185">Reference proteome</keyword>
<evidence type="ECO:0000256" key="2">
    <source>
        <dbReference type="ARBA" id="ARBA00024195"/>
    </source>
</evidence>
<feature type="domain" description="C-type lectin" evidence="3">
    <location>
        <begin position="23"/>
        <end position="138"/>
    </location>
</feature>
<dbReference type="InterPro" id="IPR051333">
    <property type="entry name" value="CLIP_Serine_Protease"/>
</dbReference>
<evidence type="ECO:0000313" key="7">
    <source>
        <dbReference type="Proteomes" id="UP000002320"/>
    </source>
</evidence>
<dbReference type="SUPFAM" id="SSF50494">
    <property type="entry name" value="Trypsin-like serine proteases"/>
    <property type="match status" value="1"/>
</dbReference>
<dbReference type="Pfam" id="PF00089">
    <property type="entry name" value="Trypsin"/>
    <property type="match status" value="1"/>
</dbReference>
<protein>
    <submittedName>
        <fullName evidence="5">Serine protease</fullName>
    </submittedName>
</protein>
<feature type="domain" description="C-type lectin" evidence="3">
    <location>
        <begin position="431"/>
        <end position="551"/>
    </location>
</feature>
<keyword evidence="5" id="KW-0645">Protease</keyword>